<evidence type="ECO:0000313" key="7">
    <source>
        <dbReference type="Proteomes" id="UP001597106"/>
    </source>
</evidence>
<dbReference type="Gene3D" id="3.30.450.20">
    <property type="entry name" value="PAS domain"/>
    <property type="match status" value="2"/>
</dbReference>
<evidence type="ECO:0000256" key="2">
    <source>
        <dbReference type="ARBA" id="ARBA00034247"/>
    </source>
</evidence>
<evidence type="ECO:0000256" key="1">
    <source>
        <dbReference type="ARBA" id="ARBA00012528"/>
    </source>
</evidence>
<dbReference type="InterPro" id="IPR043128">
    <property type="entry name" value="Rev_trsase/Diguanyl_cyclase"/>
</dbReference>
<feature type="coiled-coil region" evidence="3">
    <location>
        <begin position="472"/>
        <end position="507"/>
    </location>
</feature>
<sequence length="689" mass="79107">MSDDACQQQTCGGLPEFRFSLGFIFQQIRLDRLMKRLLNHKQSLTLDVMLQMAIRVSIVIVAVSALTYWHIYKTLVASTIDGLEHYINERGQRESAIFKLAESNHQIFRATFLAHWQQDFFYNDRFFWQVFQRMPDHTIHLQKKAYDGFYNQSGLISKDVTAYIGAKAPIANKDFRKKLLLSYVMVDHFGTSWTKQFANLYVSMPENVNIVYWPGMRWADNASSKLDVLTEEWVYITTRQRNPERKSVWTGLYFDPTANEWMVSLETPIDITETNTLNVGHDILLNALFDRVFNDHLSGTYNFIFREDGRLIAHPAKETEMNRTRGMLMIPDLKDGHLSQQFQVLTQSIKNRQQAYFIVEDDDAFLAATQIEGPGWWFVTVYPKSLLSAPSMSAARFILIVSVLALVIELIMLYLVMKKKVIQPLETFMAASSAIEAQQYEKITNHTLPLPFKLQNEIGKLARMFKSMSGSLQQYRNEMQRLNHSLEDQVKIRTRALQQAKDKAEKEATIDSLTQIPNRHSFYNRAKAILQQADHTGAPLCFLMLDIDFFKVINDSYGHPQGDQVLIACSRTIENAIRDKDLLGRLGGEEFAVVLPATTAEEARVIAERIRTSIAELRFFTPQGGHEFSTTISIGISCANETIYAYELLYKHADLALYQAKQTGRNRVICYNSQWQPPVTDAQAWNAGE</sequence>
<dbReference type="PANTHER" id="PTHR45138:SF9">
    <property type="entry name" value="DIGUANYLATE CYCLASE DGCM-RELATED"/>
    <property type="match status" value="1"/>
</dbReference>
<keyword evidence="6" id="KW-0808">Transferase</keyword>
<gene>
    <name evidence="6" type="ORF">ACFQ1T_08370</name>
</gene>
<dbReference type="RefSeq" id="WP_379075630.1">
    <property type="nucleotide sequence ID" value="NZ_JBHTJW010000002.1"/>
</dbReference>
<comment type="catalytic activity">
    <reaction evidence="2">
        <text>2 GTP = 3',3'-c-di-GMP + 2 diphosphate</text>
        <dbReference type="Rhea" id="RHEA:24898"/>
        <dbReference type="ChEBI" id="CHEBI:33019"/>
        <dbReference type="ChEBI" id="CHEBI:37565"/>
        <dbReference type="ChEBI" id="CHEBI:58805"/>
        <dbReference type="EC" id="2.7.7.65"/>
    </reaction>
</comment>
<keyword evidence="7" id="KW-1185">Reference proteome</keyword>
<name>A0ABW3GGS9_9PROT</name>
<feature type="transmembrane region" description="Helical" evidence="4">
    <location>
        <begin position="394"/>
        <end position="416"/>
    </location>
</feature>
<dbReference type="NCBIfam" id="TIGR00254">
    <property type="entry name" value="GGDEF"/>
    <property type="match status" value="1"/>
</dbReference>
<keyword evidence="3" id="KW-0175">Coiled coil</keyword>
<keyword evidence="4" id="KW-1133">Transmembrane helix</keyword>
<keyword evidence="4" id="KW-0812">Transmembrane</keyword>
<dbReference type="Gene3D" id="6.10.340.10">
    <property type="match status" value="1"/>
</dbReference>
<organism evidence="6 7">
    <name type="scientific">Methylophilus glucosoxydans</name>
    <dbReference type="NCBI Taxonomy" id="752553"/>
    <lineage>
        <taxon>Bacteria</taxon>
        <taxon>Pseudomonadati</taxon>
        <taxon>Pseudomonadota</taxon>
        <taxon>Betaproteobacteria</taxon>
        <taxon>Nitrosomonadales</taxon>
        <taxon>Methylophilaceae</taxon>
        <taxon>Methylophilus</taxon>
    </lineage>
</organism>
<feature type="domain" description="GGDEF" evidence="5">
    <location>
        <begin position="538"/>
        <end position="673"/>
    </location>
</feature>
<dbReference type="PROSITE" id="PS50887">
    <property type="entry name" value="GGDEF"/>
    <property type="match status" value="1"/>
</dbReference>
<accession>A0ABW3GGS9</accession>
<dbReference type="GO" id="GO:0052621">
    <property type="term" value="F:diguanylate cyclase activity"/>
    <property type="evidence" value="ECO:0007669"/>
    <property type="project" value="UniProtKB-EC"/>
</dbReference>
<evidence type="ECO:0000256" key="4">
    <source>
        <dbReference type="SAM" id="Phobius"/>
    </source>
</evidence>
<dbReference type="EMBL" id="JBHTJW010000002">
    <property type="protein sequence ID" value="MFD0929791.1"/>
    <property type="molecule type" value="Genomic_DNA"/>
</dbReference>
<evidence type="ECO:0000256" key="3">
    <source>
        <dbReference type="SAM" id="Coils"/>
    </source>
</evidence>
<dbReference type="EC" id="2.7.7.65" evidence="1"/>
<dbReference type="PANTHER" id="PTHR45138">
    <property type="entry name" value="REGULATORY COMPONENTS OF SENSORY TRANSDUCTION SYSTEM"/>
    <property type="match status" value="1"/>
</dbReference>
<proteinExistence type="predicted"/>
<evidence type="ECO:0000259" key="5">
    <source>
        <dbReference type="PROSITE" id="PS50887"/>
    </source>
</evidence>
<dbReference type="Gene3D" id="3.30.70.270">
    <property type="match status" value="1"/>
</dbReference>
<dbReference type="Proteomes" id="UP001597106">
    <property type="component" value="Unassembled WGS sequence"/>
</dbReference>
<protein>
    <recommendedName>
        <fullName evidence="1">diguanylate cyclase</fullName>
        <ecNumber evidence="1">2.7.7.65</ecNumber>
    </recommendedName>
</protein>
<dbReference type="InterPro" id="IPR050469">
    <property type="entry name" value="Diguanylate_Cyclase"/>
</dbReference>
<feature type="transmembrane region" description="Helical" evidence="4">
    <location>
        <begin position="44"/>
        <end position="69"/>
    </location>
</feature>
<dbReference type="InterPro" id="IPR000160">
    <property type="entry name" value="GGDEF_dom"/>
</dbReference>
<dbReference type="SUPFAM" id="SSF55073">
    <property type="entry name" value="Nucleotide cyclase"/>
    <property type="match status" value="1"/>
</dbReference>
<dbReference type="CDD" id="cd01949">
    <property type="entry name" value="GGDEF"/>
    <property type="match status" value="1"/>
</dbReference>
<comment type="caution">
    <text evidence="6">The sequence shown here is derived from an EMBL/GenBank/DDBJ whole genome shotgun (WGS) entry which is preliminary data.</text>
</comment>
<keyword evidence="4" id="KW-0472">Membrane</keyword>
<dbReference type="CDD" id="cd06225">
    <property type="entry name" value="HAMP"/>
    <property type="match status" value="1"/>
</dbReference>
<dbReference type="InterPro" id="IPR029787">
    <property type="entry name" value="Nucleotide_cyclase"/>
</dbReference>
<reference evidence="7" key="1">
    <citation type="journal article" date="2019" name="Int. J. Syst. Evol. Microbiol.">
        <title>The Global Catalogue of Microorganisms (GCM) 10K type strain sequencing project: providing services to taxonomists for standard genome sequencing and annotation.</title>
        <authorList>
            <consortium name="The Broad Institute Genomics Platform"/>
            <consortium name="The Broad Institute Genome Sequencing Center for Infectious Disease"/>
            <person name="Wu L."/>
            <person name="Ma J."/>
        </authorList>
    </citation>
    <scope>NUCLEOTIDE SEQUENCE [LARGE SCALE GENOMIC DNA]</scope>
    <source>
        <strain evidence="7">CCUG 59685</strain>
    </source>
</reference>
<evidence type="ECO:0000313" key="6">
    <source>
        <dbReference type="EMBL" id="MFD0929791.1"/>
    </source>
</evidence>
<dbReference type="Pfam" id="PF00990">
    <property type="entry name" value="GGDEF"/>
    <property type="match status" value="1"/>
</dbReference>
<dbReference type="SMART" id="SM00267">
    <property type="entry name" value="GGDEF"/>
    <property type="match status" value="1"/>
</dbReference>
<keyword evidence="6" id="KW-0548">Nucleotidyltransferase</keyword>